<evidence type="ECO:0000313" key="2">
    <source>
        <dbReference type="EMBL" id="KAK3306314.1"/>
    </source>
</evidence>
<proteinExistence type="predicted"/>
<feature type="compositionally biased region" description="Polar residues" evidence="1">
    <location>
        <begin position="1"/>
        <end position="14"/>
    </location>
</feature>
<evidence type="ECO:0000256" key="1">
    <source>
        <dbReference type="SAM" id="MobiDB-lite"/>
    </source>
</evidence>
<dbReference type="GeneID" id="87884553"/>
<reference evidence="2" key="1">
    <citation type="journal article" date="2023" name="Mol. Phylogenet. Evol.">
        <title>Genome-scale phylogeny and comparative genomics of the fungal order Sordariales.</title>
        <authorList>
            <person name="Hensen N."/>
            <person name="Bonometti L."/>
            <person name="Westerberg I."/>
            <person name="Brannstrom I.O."/>
            <person name="Guillou S."/>
            <person name="Cros-Aarteil S."/>
            <person name="Calhoun S."/>
            <person name="Haridas S."/>
            <person name="Kuo A."/>
            <person name="Mondo S."/>
            <person name="Pangilinan J."/>
            <person name="Riley R."/>
            <person name="LaButti K."/>
            <person name="Andreopoulos B."/>
            <person name="Lipzen A."/>
            <person name="Chen C."/>
            <person name="Yan M."/>
            <person name="Daum C."/>
            <person name="Ng V."/>
            <person name="Clum A."/>
            <person name="Steindorff A."/>
            <person name="Ohm R.A."/>
            <person name="Martin F."/>
            <person name="Silar P."/>
            <person name="Natvig D.O."/>
            <person name="Lalanne C."/>
            <person name="Gautier V."/>
            <person name="Ament-Velasquez S.L."/>
            <person name="Kruys A."/>
            <person name="Hutchinson M.I."/>
            <person name="Powell A.J."/>
            <person name="Barry K."/>
            <person name="Miller A.N."/>
            <person name="Grigoriev I.V."/>
            <person name="Debuchy R."/>
            <person name="Gladieux P."/>
            <person name="Hiltunen Thoren M."/>
            <person name="Johannesson H."/>
        </authorList>
    </citation>
    <scope>NUCLEOTIDE SEQUENCE</scope>
    <source>
        <strain evidence="2">CBS 333.67</strain>
    </source>
</reference>
<dbReference type="RefSeq" id="XP_062722094.1">
    <property type="nucleotide sequence ID" value="XM_062865724.1"/>
</dbReference>
<feature type="region of interest" description="Disordered" evidence="1">
    <location>
        <begin position="1"/>
        <end position="56"/>
    </location>
</feature>
<dbReference type="AlphaFoldDB" id="A0AAJ0GUI2"/>
<comment type="caution">
    <text evidence="2">The sequence shown here is derived from an EMBL/GenBank/DDBJ whole genome shotgun (WGS) entry which is preliminary data.</text>
</comment>
<name>A0AAJ0GUI2_9PEZI</name>
<dbReference type="Proteomes" id="UP001273166">
    <property type="component" value="Unassembled WGS sequence"/>
</dbReference>
<dbReference type="EMBL" id="JAUDZG010000003">
    <property type="protein sequence ID" value="KAK3306314.1"/>
    <property type="molecule type" value="Genomic_DNA"/>
</dbReference>
<accession>A0AAJ0GUI2</accession>
<keyword evidence="3" id="KW-1185">Reference proteome</keyword>
<organism evidence="2 3">
    <name type="scientific">Chaetomium strumarium</name>
    <dbReference type="NCBI Taxonomy" id="1170767"/>
    <lineage>
        <taxon>Eukaryota</taxon>
        <taxon>Fungi</taxon>
        <taxon>Dikarya</taxon>
        <taxon>Ascomycota</taxon>
        <taxon>Pezizomycotina</taxon>
        <taxon>Sordariomycetes</taxon>
        <taxon>Sordariomycetidae</taxon>
        <taxon>Sordariales</taxon>
        <taxon>Chaetomiaceae</taxon>
        <taxon>Chaetomium</taxon>
    </lineage>
</organism>
<gene>
    <name evidence="2" type="ORF">B0T15DRAFT_430860</name>
</gene>
<sequence>MNTATGPLLPSSSEACDPPEYSNATTTTTTANEPPADQPPTYREESGPDPDEILPPATFALHGRFIYLATDSSSTTTTTTATTTTTSSDPLYQLSRVIHVTSRATESIDFQRLDYRVRTTTGNTGAQDSFSPKVSRRPHDVYQLKYTPGLAYTGLQPQFRLLPQSRKTVGEVSIERGSLPLFRSGWRALRVLGEGERKRLEREGKKVSKKGEYHFVIKEKGQGQEDGWEWVDPAGKVVASQQVLGSEGGEAAAAEVEYRLKVLVPLPRRVLDGLVAMWCLWLWRIHLDKTTERKTWEDRKRILHQRRQYVSKMGW</sequence>
<reference evidence="2" key="2">
    <citation type="submission" date="2023-06" db="EMBL/GenBank/DDBJ databases">
        <authorList>
            <consortium name="Lawrence Berkeley National Laboratory"/>
            <person name="Mondo S.J."/>
            <person name="Hensen N."/>
            <person name="Bonometti L."/>
            <person name="Westerberg I."/>
            <person name="Brannstrom I.O."/>
            <person name="Guillou S."/>
            <person name="Cros-Aarteil S."/>
            <person name="Calhoun S."/>
            <person name="Haridas S."/>
            <person name="Kuo A."/>
            <person name="Pangilinan J."/>
            <person name="Riley R."/>
            <person name="Labutti K."/>
            <person name="Andreopoulos B."/>
            <person name="Lipzen A."/>
            <person name="Chen C."/>
            <person name="Yanf M."/>
            <person name="Daum C."/>
            <person name="Ng V."/>
            <person name="Clum A."/>
            <person name="Steindorff A."/>
            <person name="Ohm R."/>
            <person name="Martin F."/>
            <person name="Silar P."/>
            <person name="Natvig D."/>
            <person name="Lalanne C."/>
            <person name="Gautier V."/>
            <person name="Ament-Velasquez S.L."/>
            <person name="Kruys A."/>
            <person name="Hutchinson M.I."/>
            <person name="Powell A.J."/>
            <person name="Barry K."/>
            <person name="Miller A.N."/>
            <person name="Grigoriev I.V."/>
            <person name="Debuchy R."/>
            <person name="Gladieux P."/>
            <person name="Thoren M.H."/>
            <person name="Johannesson H."/>
        </authorList>
    </citation>
    <scope>NUCLEOTIDE SEQUENCE</scope>
    <source>
        <strain evidence="2">CBS 333.67</strain>
    </source>
</reference>
<evidence type="ECO:0000313" key="3">
    <source>
        <dbReference type="Proteomes" id="UP001273166"/>
    </source>
</evidence>
<protein>
    <submittedName>
        <fullName evidence="2">Uncharacterized protein</fullName>
    </submittedName>
</protein>